<reference evidence="1" key="1">
    <citation type="submission" date="2021-06" db="EMBL/GenBank/DDBJ databases">
        <authorList>
            <person name="Kallberg Y."/>
            <person name="Tangrot J."/>
            <person name="Rosling A."/>
        </authorList>
    </citation>
    <scope>NUCLEOTIDE SEQUENCE</scope>
    <source>
        <strain evidence="1">MA461A</strain>
    </source>
</reference>
<comment type="caution">
    <text evidence="1">The sequence shown here is derived from an EMBL/GenBank/DDBJ whole genome shotgun (WGS) entry which is preliminary data.</text>
</comment>
<proteinExistence type="predicted"/>
<keyword evidence="2" id="KW-1185">Reference proteome</keyword>
<gene>
    <name evidence="1" type="ORF">RPERSI_LOCUS17771</name>
</gene>
<feature type="non-terminal residue" evidence="1">
    <location>
        <position position="48"/>
    </location>
</feature>
<feature type="non-terminal residue" evidence="1">
    <location>
        <position position="1"/>
    </location>
</feature>
<dbReference type="Proteomes" id="UP000789920">
    <property type="component" value="Unassembled WGS sequence"/>
</dbReference>
<evidence type="ECO:0000313" key="1">
    <source>
        <dbReference type="EMBL" id="CAG8782243.1"/>
    </source>
</evidence>
<dbReference type="EMBL" id="CAJVQC010045962">
    <property type="protein sequence ID" value="CAG8782243.1"/>
    <property type="molecule type" value="Genomic_DNA"/>
</dbReference>
<evidence type="ECO:0000313" key="2">
    <source>
        <dbReference type="Proteomes" id="UP000789920"/>
    </source>
</evidence>
<organism evidence="1 2">
    <name type="scientific">Racocetra persica</name>
    <dbReference type="NCBI Taxonomy" id="160502"/>
    <lineage>
        <taxon>Eukaryota</taxon>
        <taxon>Fungi</taxon>
        <taxon>Fungi incertae sedis</taxon>
        <taxon>Mucoromycota</taxon>
        <taxon>Glomeromycotina</taxon>
        <taxon>Glomeromycetes</taxon>
        <taxon>Diversisporales</taxon>
        <taxon>Gigasporaceae</taxon>
        <taxon>Racocetra</taxon>
    </lineage>
</organism>
<protein>
    <submittedName>
        <fullName evidence="1">4162_t:CDS:1</fullName>
    </submittedName>
</protein>
<accession>A0ACA9R8G0</accession>
<sequence>DGSMINYAKCVLELGFSVVILNPNEVSWYKGKGVLILLKTTSPFNTIP</sequence>
<name>A0ACA9R8G0_9GLOM</name>